<sequence>MADQYPVGAIANVFSIVELLEAILLQVDMATLLVSASRVSRAWHNVMMNSIAIQQALYFKPTPAKTHKHKTHKSTQEGAQAPRQSSTCEEPDEPPQLNPLLVKKFSPCFFDLSEERTCFRRSGSFYALPWTARPHEEIEFTHPFKEGPYHTIRKPTAPTAEATRQETLARRRFTRQGASWRRMLVSQPPPPQLGYLLPDLSFSIDNPTTHMALVTPGAPGKSPGLRMGQLYDLVQYHAGHHQLNSLWFRIHWMQPRGPFCTPLCLRICQELLTKTCVVLEMIDEDDAVLADHPRSPLDVDEFDRAFRSRDYSMLKVETEQVPHGELPGWPSGACVWDVDPAILEEEGWNCLDKDQGPTKGF</sequence>
<gene>
    <name evidence="2" type="ORF">SCAR479_12181</name>
</gene>
<comment type="caution">
    <text evidence="2">The sequence shown here is derived from an EMBL/GenBank/DDBJ whole genome shotgun (WGS) entry which is preliminary data.</text>
</comment>
<feature type="compositionally biased region" description="Polar residues" evidence="1">
    <location>
        <begin position="76"/>
        <end position="88"/>
    </location>
</feature>
<protein>
    <submittedName>
        <fullName evidence="2">F-box domain-containing protein</fullName>
    </submittedName>
</protein>
<dbReference type="Proteomes" id="UP001465668">
    <property type="component" value="Unassembled WGS sequence"/>
</dbReference>
<name>A0ABR2XBP1_9PEZI</name>
<keyword evidence="3" id="KW-1185">Reference proteome</keyword>
<proteinExistence type="predicted"/>
<dbReference type="EMBL" id="JARVKM010000079">
    <property type="protein sequence ID" value="KAK9771184.1"/>
    <property type="molecule type" value="Genomic_DNA"/>
</dbReference>
<evidence type="ECO:0000256" key="1">
    <source>
        <dbReference type="SAM" id="MobiDB-lite"/>
    </source>
</evidence>
<organism evidence="2 3">
    <name type="scientific">Seiridium cardinale</name>
    <dbReference type="NCBI Taxonomy" id="138064"/>
    <lineage>
        <taxon>Eukaryota</taxon>
        <taxon>Fungi</taxon>
        <taxon>Dikarya</taxon>
        <taxon>Ascomycota</taxon>
        <taxon>Pezizomycotina</taxon>
        <taxon>Sordariomycetes</taxon>
        <taxon>Xylariomycetidae</taxon>
        <taxon>Amphisphaeriales</taxon>
        <taxon>Sporocadaceae</taxon>
        <taxon>Seiridium</taxon>
    </lineage>
</organism>
<evidence type="ECO:0000313" key="2">
    <source>
        <dbReference type="EMBL" id="KAK9771184.1"/>
    </source>
</evidence>
<reference evidence="2 3" key="1">
    <citation type="submission" date="2024-02" db="EMBL/GenBank/DDBJ databases">
        <title>First draft genome assembly of two strains of Seiridium cardinale.</title>
        <authorList>
            <person name="Emiliani G."/>
            <person name="Scali E."/>
        </authorList>
    </citation>
    <scope>NUCLEOTIDE SEQUENCE [LARGE SCALE GENOMIC DNA]</scope>
    <source>
        <strain evidence="2 3">BM-138-000479</strain>
    </source>
</reference>
<feature type="region of interest" description="Disordered" evidence="1">
    <location>
        <begin position="64"/>
        <end position="96"/>
    </location>
</feature>
<accession>A0ABR2XBP1</accession>
<evidence type="ECO:0000313" key="3">
    <source>
        <dbReference type="Proteomes" id="UP001465668"/>
    </source>
</evidence>